<keyword evidence="3" id="KW-0804">Transcription</keyword>
<dbReference type="InterPro" id="IPR009057">
    <property type="entry name" value="Homeodomain-like_sf"/>
</dbReference>
<dbReference type="GO" id="GO:0003700">
    <property type="term" value="F:DNA-binding transcription factor activity"/>
    <property type="evidence" value="ECO:0007669"/>
    <property type="project" value="InterPro"/>
</dbReference>
<reference evidence="5" key="1">
    <citation type="journal article" date="2014" name="Int. J. Syst. Evol. Microbiol.">
        <title>Complete genome sequence of Corynebacterium casei LMG S-19264T (=DSM 44701T), isolated from a smear-ripened cheese.</title>
        <authorList>
            <consortium name="US DOE Joint Genome Institute (JGI-PGF)"/>
            <person name="Walter F."/>
            <person name="Albersmeier A."/>
            <person name="Kalinowski J."/>
            <person name="Ruckert C."/>
        </authorList>
    </citation>
    <scope>NUCLEOTIDE SEQUENCE</scope>
    <source>
        <strain evidence="5">CCM 8711</strain>
    </source>
</reference>
<dbReference type="PANTHER" id="PTHR43280:SF32">
    <property type="entry name" value="TRANSCRIPTIONAL REGULATORY PROTEIN"/>
    <property type="match status" value="1"/>
</dbReference>
<comment type="caution">
    <text evidence="5">The sequence shown here is derived from an EMBL/GenBank/DDBJ whole genome shotgun (WGS) entry which is preliminary data.</text>
</comment>
<dbReference type="Pfam" id="PF12833">
    <property type="entry name" value="HTH_18"/>
    <property type="match status" value="1"/>
</dbReference>
<gene>
    <name evidence="5" type="ORF">GCM10011425_28170</name>
</gene>
<reference evidence="5" key="2">
    <citation type="submission" date="2020-09" db="EMBL/GenBank/DDBJ databases">
        <authorList>
            <person name="Sun Q."/>
            <person name="Sedlacek I."/>
        </authorList>
    </citation>
    <scope>NUCLEOTIDE SEQUENCE</scope>
    <source>
        <strain evidence="5">CCM 8711</strain>
    </source>
</reference>
<dbReference type="EMBL" id="BMDO01000008">
    <property type="protein sequence ID" value="GGI51605.1"/>
    <property type="molecule type" value="Genomic_DNA"/>
</dbReference>
<protein>
    <submittedName>
        <fullName evidence="5">AraC family transcriptional regulator</fullName>
    </submittedName>
</protein>
<dbReference type="GO" id="GO:0043565">
    <property type="term" value="F:sequence-specific DNA binding"/>
    <property type="evidence" value="ECO:0007669"/>
    <property type="project" value="InterPro"/>
</dbReference>
<dbReference type="Gene3D" id="1.10.10.60">
    <property type="entry name" value="Homeodomain-like"/>
    <property type="match status" value="1"/>
</dbReference>
<evidence type="ECO:0000259" key="4">
    <source>
        <dbReference type="PROSITE" id="PS01124"/>
    </source>
</evidence>
<dbReference type="RefSeq" id="WP_188417722.1">
    <property type="nucleotide sequence ID" value="NZ_BMDO01000008.1"/>
</dbReference>
<dbReference type="Proteomes" id="UP000662074">
    <property type="component" value="Unassembled WGS sequence"/>
</dbReference>
<keyword evidence="6" id="KW-1185">Reference proteome</keyword>
<keyword evidence="1" id="KW-0805">Transcription regulation</keyword>
<dbReference type="PANTHER" id="PTHR43280">
    <property type="entry name" value="ARAC-FAMILY TRANSCRIPTIONAL REGULATOR"/>
    <property type="match status" value="1"/>
</dbReference>
<evidence type="ECO:0000313" key="6">
    <source>
        <dbReference type="Proteomes" id="UP000662074"/>
    </source>
</evidence>
<accession>A0A917N250</accession>
<dbReference type="PROSITE" id="PS01124">
    <property type="entry name" value="HTH_ARAC_FAMILY_2"/>
    <property type="match status" value="1"/>
</dbReference>
<feature type="domain" description="HTH araC/xylS-type" evidence="4">
    <location>
        <begin position="205"/>
        <end position="306"/>
    </location>
</feature>
<evidence type="ECO:0000256" key="3">
    <source>
        <dbReference type="ARBA" id="ARBA00023163"/>
    </source>
</evidence>
<evidence type="ECO:0000256" key="2">
    <source>
        <dbReference type="ARBA" id="ARBA00023125"/>
    </source>
</evidence>
<dbReference type="SMART" id="SM00342">
    <property type="entry name" value="HTH_ARAC"/>
    <property type="match status" value="1"/>
</dbReference>
<keyword evidence="2" id="KW-0238">DNA-binding</keyword>
<evidence type="ECO:0000256" key="1">
    <source>
        <dbReference type="ARBA" id="ARBA00023015"/>
    </source>
</evidence>
<dbReference type="AlphaFoldDB" id="A0A917N250"/>
<organism evidence="5 6">
    <name type="scientific">Mucilaginibacter galii</name>
    <dbReference type="NCBI Taxonomy" id="2005073"/>
    <lineage>
        <taxon>Bacteria</taxon>
        <taxon>Pseudomonadati</taxon>
        <taxon>Bacteroidota</taxon>
        <taxon>Sphingobacteriia</taxon>
        <taxon>Sphingobacteriales</taxon>
        <taxon>Sphingobacteriaceae</taxon>
        <taxon>Mucilaginibacter</taxon>
    </lineage>
</organism>
<evidence type="ECO:0000313" key="5">
    <source>
        <dbReference type="EMBL" id="GGI51605.1"/>
    </source>
</evidence>
<dbReference type="SUPFAM" id="SSF46689">
    <property type="entry name" value="Homeodomain-like"/>
    <property type="match status" value="1"/>
</dbReference>
<proteinExistence type="predicted"/>
<name>A0A917N250_9SPHI</name>
<dbReference type="InterPro" id="IPR018060">
    <property type="entry name" value="HTH_AraC"/>
</dbReference>
<sequence>MEKSQPYLIKTISDFHKILGAPAPEHPLISVVNIKPFEHIPAGITGSVINGFYNISLKRGFKSPVKIKYGQQSYDFDDGVLSFMSPGQISVFDPQKYASLEQSGWLLLFHPDFLWNTPLAKKIGQYGFFDYAVNEALFLSDKEEATLMQIIDNIRQEYHNNMDKFSHDIIITQMESLLNYSDRFYQRQFMTRRKTSHELLDRVNEKLVAYFNDANAMNGGLPTVTDLAEHLHVSPDYLSGLLKTLTGMTAQQHIHEKLIEKAKQQLSATKLSVSEIAYQLGFEHSQSFSKLFKAKTSLSPLAFRAKFN</sequence>